<evidence type="ECO:0000313" key="3">
    <source>
        <dbReference type="Proteomes" id="UP000314294"/>
    </source>
</evidence>
<proteinExistence type="predicted"/>
<evidence type="ECO:0000256" key="1">
    <source>
        <dbReference type="SAM" id="MobiDB-lite"/>
    </source>
</evidence>
<keyword evidence="3" id="KW-1185">Reference proteome</keyword>
<protein>
    <submittedName>
        <fullName evidence="2">Uncharacterized protein</fullName>
    </submittedName>
</protein>
<evidence type="ECO:0000313" key="2">
    <source>
        <dbReference type="EMBL" id="TNN39895.1"/>
    </source>
</evidence>
<sequence>MGPEALRPPLTSTRGAHLSSSGIVERVSIDIATPSFTTTLSGLQGAGYRIRTQRHRRLCIQSDSRQQAPPSPPLTLHAQFLQFSGSAHSSWSRRRSAVSGREPRVLGLTEASRE</sequence>
<comment type="caution">
    <text evidence="2">The sequence shown here is derived from an EMBL/GenBank/DDBJ whole genome shotgun (WGS) entry which is preliminary data.</text>
</comment>
<dbReference type="EMBL" id="SRLO01001237">
    <property type="protein sequence ID" value="TNN39895.1"/>
    <property type="molecule type" value="Genomic_DNA"/>
</dbReference>
<gene>
    <name evidence="2" type="ORF">EYF80_049933</name>
</gene>
<name>A0A4Z2FG77_9TELE</name>
<dbReference type="AlphaFoldDB" id="A0A4Z2FG77"/>
<feature type="region of interest" description="Disordered" evidence="1">
    <location>
        <begin position="91"/>
        <end position="114"/>
    </location>
</feature>
<dbReference type="Proteomes" id="UP000314294">
    <property type="component" value="Unassembled WGS sequence"/>
</dbReference>
<organism evidence="2 3">
    <name type="scientific">Liparis tanakae</name>
    <name type="common">Tanaka's snailfish</name>
    <dbReference type="NCBI Taxonomy" id="230148"/>
    <lineage>
        <taxon>Eukaryota</taxon>
        <taxon>Metazoa</taxon>
        <taxon>Chordata</taxon>
        <taxon>Craniata</taxon>
        <taxon>Vertebrata</taxon>
        <taxon>Euteleostomi</taxon>
        <taxon>Actinopterygii</taxon>
        <taxon>Neopterygii</taxon>
        <taxon>Teleostei</taxon>
        <taxon>Neoteleostei</taxon>
        <taxon>Acanthomorphata</taxon>
        <taxon>Eupercaria</taxon>
        <taxon>Perciformes</taxon>
        <taxon>Cottioidei</taxon>
        <taxon>Cottales</taxon>
        <taxon>Liparidae</taxon>
        <taxon>Liparis</taxon>
    </lineage>
</organism>
<reference evidence="2 3" key="1">
    <citation type="submission" date="2019-03" db="EMBL/GenBank/DDBJ databases">
        <title>First draft genome of Liparis tanakae, snailfish: a comprehensive survey of snailfish specific genes.</title>
        <authorList>
            <person name="Kim W."/>
            <person name="Song I."/>
            <person name="Jeong J.-H."/>
            <person name="Kim D."/>
            <person name="Kim S."/>
            <person name="Ryu S."/>
            <person name="Song J.Y."/>
            <person name="Lee S.K."/>
        </authorList>
    </citation>
    <scope>NUCLEOTIDE SEQUENCE [LARGE SCALE GENOMIC DNA]</scope>
    <source>
        <tissue evidence="2">Muscle</tissue>
    </source>
</reference>
<accession>A0A4Z2FG77</accession>